<dbReference type="EMBL" id="JAULSU010000003">
    <property type="protein sequence ID" value="KAK0623479.1"/>
    <property type="molecule type" value="Genomic_DNA"/>
</dbReference>
<protein>
    <recommendedName>
        <fullName evidence="4">NACHT-NTPase and P-loop NTPases N-terminal domain-containing protein</fullName>
    </recommendedName>
</protein>
<dbReference type="Proteomes" id="UP001175000">
    <property type="component" value="Unassembled WGS sequence"/>
</dbReference>
<reference evidence="2" key="1">
    <citation type="submission" date="2023-06" db="EMBL/GenBank/DDBJ databases">
        <title>Genome-scale phylogeny and comparative genomics of the fungal order Sordariales.</title>
        <authorList>
            <consortium name="Lawrence Berkeley National Laboratory"/>
            <person name="Hensen N."/>
            <person name="Bonometti L."/>
            <person name="Westerberg I."/>
            <person name="Brannstrom I.O."/>
            <person name="Guillou S."/>
            <person name="Cros-Aarteil S."/>
            <person name="Calhoun S."/>
            <person name="Haridas S."/>
            <person name="Kuo A."/>
            <person name="Mondo S."/>
            <person name="Pangilinan J."/>
            <person name="Riley R."/>
            <person name="Labutti K."/>
            <person name="Andreopoulos B."/>
            <person name="Lipzen A."/>
            <person name="Chen C."/>
            <person name="Yanf M."/>
            <person name="Daum C."/>
            <person name="Ng V."/>
            <person name="Clum A."/>
            <person name="Steindorff A."/>
            <person name="Ohm R."/>
            <person name="Martin F."/>
            <person name="Silar P."/>
            <person name="Natvig D."/>
            <person name="Lalanne C."/>
            <person name="Gautier V."/>
            <person name="Ament-Velasquez S.L."/>
            <person name="Kruys A."/>
            <person name="Hutchinson M.I."/>
            <person name="Powell A.J."/>
            <person name="Barry K."/>
            <person name="Miller A.N."/>
            <person name="Grigoriev I.V."/>
            <person name="Debuchy R."/>
            <person name="Gladieux P."/>
            <person name="Thoren M.H."/>
            <person name="Johannesson H."/>
        </authorList>
    </citation>
    <scope>NUCLEOTIDE SEQUENCE</scope>
    <source>
        <strain evidence="2">CBS 606.72</strain>
    </source>
</reference>
<evidence type="ECO:0000313" key="2">
    <source>
        <dbReference type="EMBL" id="KAK0623479.1"/>
    </source>
</evidence>
<organism evidence="2 3">
    <name type="scientific">Immersiella caudata</name>
    <dbReference type="NCBI Taxonomy" id="314043"/>
    <lineage>
        <taxon>Eukaryota</taxon>
        <taxon>Fungi</taxon>
        <taxon>Dikarya</taxon>
        <taxon>Ascomycota</taxon>
        <taxon>Pezizomycotina</taxon>
        <taxon>Sordariomycetes</taxon>
        <taxon>Sordariomycetidae</taxon>
        <taxon>Sordariales</taxon>
        <taxon>Lasiosphaeriaceae</taxon>
        <taxon>Immersiella</taxon>
    </lineage>
</organism>
<evidence type="ECO:0000256" key="1">
    <source>
        <dbReference type="SAM" id="MobiDB-lite"/>
    </source>
</evidence>
<evidence type="ECO:0000313" key="3">
    <source>
        <dbReference type="Proteomes" id="UP001175000"/>
    </source>
</evidence>
<accession>A0AA40C3I6</accession>
<dbReference type="AlphaFoldDB" id="A0AA40C3I6"/>
<sequence length="277" mass="29580">MADPFATAVAVAQLLEQSIQLLSRIRRAALRAKNLPTLIQQYSLEVSQTKSIVDLALSEPALRTPNVAAAIDSLKTAVEALRSHLTALGDTRGVVRDFVRAFVKGQRDAEKLEGLMGELGRRKGDLGMYVQLANVGLTRRVGERLGLGVDVGAVEAVGRVVSEKLGGEGGLRIAKLIEGRERGEEDIAMLARQDLVVPEDAGADPGGTARQSSRRVAENEASGDALQVNTAVGSDVWKGVGSVTIERNKATGNATQWNYPIESVETFLATLDRRKAS</sequence>
<evidence type="ECO:0008006" key="4">
    <source>
        <dbReference type="Google" id="ProtNLM"/>
    </source>
</evidence>
<gene>
    <name evidence="2" type="ORF">B0T14DRAFT_494954</name>
</gene>
<name>A0AA40C3I6_9PEZI</name>
<keyword evidence="3" id="KW-1185">Reference proteome</keyword>
<feature type="region of interest" description="Disordered" evidence="1">
    <location>
        <begin position="198"/>
        <end position="222"/>
    </location>
</feature>
<comment type="caution">
    <text evidence="2">The sequence shown here is derived from an EMBL/GenBank/DDBJ whole genome shotgun (WGS) entry which is preliminary data.</text>
</comment>
<proteinExistence type="predicted"/>